<dbReference type="FunCoup" id="E3LMC3">
    <property type="interactions" value="1802"/>
</dbReference>
<evidence type="ECO:0000313" key="1">
    <source>
        <dbReference type="EMBL" id="EFP02890.1"/>
    </source>
</evidence>
<dbReference type="OMA" id="QMPKYFE"/>
<dbReference type="EMBL" id="DS268411">
    <property type="protein sequence ID" value="EFP02890.1"/>
    <property type="molecule type" value="Genomic_DNA"/>
</dbReference>
<dbReference type="OrthoDB" id="5799141at2759"/>
<dbReference type="eggNOG" id="ENOG502TH52">
    <property type="taxonomic scope" value="Eukaryota"/>
</dbReference>
<organism evidence="2">
    <name type="scientific">Caenorhabditis remanei</name>
    <name type="common">Caenorhabditis vulgaris</name>
    <dbReference type="NCBI Taxonomy" id="31234"/>
    <lineage>
        <taxon>Eukaryota</taxon>
        <taxon>Metazoa</taxon>
        <taxon>Ecdysozoa</taxon>
        <taxon>Nematoda</taxon>
        <taxon>Chromadorea</taxon>
        <taxon>Rhabditida</taxon>
        <taxon>Rhabditina</taxon>
        <taxon>Rhabditomorpha</taxon>
        <taxon>Rhabditoidea</taxon>
        <taxon>Rhabditidae</taxon>
        <taxon>Peloderinae</taxon>
        <taxon>Caenorhabditis</taxon>
    </lineage>
</organism>
<dbReference type="InParanoid" id="E3LMC3"/>
<proteinExistence type="predicted"/>
<dbReference type="HOGENOM" id="CLU_673072_0_0_1"/>
<dbReference type="Proteomes" id="UP000008281">
    <property type="component" value="Unassembled WGS sequence"/>
</dbReference>
<sequence>MDAVIDEDVGDQLFLVNPATPTKIKHGAFQKLARESSNLWNSSTAAGDGDVFDKIVFQDDDLYDSSQDSFRYGRVTTGPSYNLVTGKMPENIFSKVKSKDDENDVKSEADDSEDFSEIKQLEIHTFIELYESQMPKYFEYRTSFPEIRGIWTLLFDQNHYQDMSTFELQAAICAALNSRHYMMICVGVDSYNTITGVEMSAINRVTFRMALTRAVAGEFQPPLIKVLRKIAPKQLTGVTPMKRDVSELTPSVDVLFIPVTGEGKFGGDEIISNRFLIVVRVKELSKRFYQLSSGRIYKEEDGRVVEMSNLNDAFHTMINEQSISDIRQRRGSMFMLEPEPFIIDSSIVQEDVQVRKEKEASEKMEKFTEKETLVESIVSRLDFEHIGWLLFGSALSFCLYKNAVKLLVK</sequence>
<dbReference type="STRING" id="31234.E3LMC3"/>
<keyword evidence="2" id="KW-1185">Reference proteome</keyword>
<gene>
    <name evidence="1" type="ORF">CRE_28425</name>
</gene>
<dbReference type="AlphaFoldDB" id="E3LMC3"/>
<reference evidence="1" key="1">
    <citation type="submission" date="2007-07" db="EMBL/GenBank/DDBJ databases">
        <title>PCAP assembly of the Caenorhabditis remanei genome.</title>
        <authorList>
            <consortium name="The Caenorhabditis remanei Sequencing Consortium"/>
            <person name="Wilson R.K."/>
        </authorList>
    </citation>
    <scope>NUCLEOTIDE SEQUENCE [LARGE SCALE GENOMIC DNA]</scope>
    <source>
        <strain evidence="1">PB4641</strain>
    </source>
</reference>
<protein>
    <submittedName>
        <fullName evidence="1">Uncharacterized protein</fullName>
    </submittedName>
</protein>
<evidence type="ECO:0000313" key="2">
    <source>
        <dbReference type="Proteomes" id="UP000008281"/>
    </source>
</evidence>
<name>E3LMC3_CAERE</name>
<accession>E3LMC3</accession>